<accession>A0A328VL39</accession>
<dbReference type="PROSITE" id="PS51000">
    <property type="entry name" value="HTH_DEOR_2"/>
    <property type="match status" value="1"/>
</dbReference>
<dbReference type="InterPro" id="IPR026881">
    <property type="entry name" value="WYL_dom"/>
</dbReference>
<dbReference type="RefSeq" id="WP_112433249.1">
    <property type="nucleotide sequence ID" value="NZ_MCIF01000002.1"/>
</dbReference>
<proteinExistence type="predicted"/>
<reference evidence="4 5" key="1">
    <citation type="submission" date="2016-08" db="EMBL/GenBank/DDBJ databases">
        <title>Analysis of Carbohydrate Active Enzymes in Thermogemmatispora T81 Reveals Carbohydrate Degradation Ability.</title>
        <authorList>
            <person name="Tomazini A."/>
            <person name="Lal S."/>
            <person name="Stott M."/>
            <person name="Henrissat B."/>
            <person name="Polikarpov I."/>
            <person name="Sparling R."/>
            <person name="Levin D.B."/>
        </authorList>
    </citation>
    <scope>NUCLEOTIDE SEQUENCE [LARGE SCALE GENOMIC DNA]</scope>
    <source>
        <strain evidence="4 5">T81</strain>
    </source>
</reference>
<dbReference type="Gene3D" id="1.10.10.10">
    <property type="entry name" value="Winged helix-like DNA-binding domain superfamily/Winged helix DNA-binding domain"/>
    <property type="match status" value="1"/>
</dbReference>
<dbReference type="InterPro" id="IPR001034">
    <property type="entry name" value="DeoR_HTH"/>
</dbReference>
<dbReference type="InterPro" id="IPR013196">
    <property type="entry name" value="HTH_11"/>
</dbReference>
<dbReference type="PIRSF" id="PIRSF016838">
    <property type="entry name" value="PafC"/>
    <property type="match status" value="1"/>
</dbReference>
<dbReference type="PANTHER" id="PTHR34580:SF1">
    <property type="entry name" value="PROTEIN PAFC"/>
    <property type="match status" value="1"/>
</dbReference>
<dbReference type="PROSITE" id="PS52050">
    <property type="entry name" value="WYL"/>
    <property type="match status" value="1"/>
</dbReference>
<dbReference type="PANTHER" id="PTHR34580">
    <property type="match status" value="1"/>
</dbReference>
<dbReference type="InterPro" id="IPR036388">
    <property type="entry name" value="WH-like_DNA-bd_sf"/>
</dbReference>
<gene>
    <name evidence="4" type="ORF">A4R35_21780</name>
</gene>
<keyword evidence="5" id="KW-1185">Reference proteome</keyword>
<dbReference type="EMBL" id="MCIF01000002">
    <property type="protein sequence ID" value="RAQ98187.1"/>
    <property type="molecule type" value="Genomic_DNA"/>
</dbReference>
<feature type="domain" description="HTH deoR-type" evidence="3">
    <location>
        <begin position="3"/>
        <end position="61"/>
    </location>
</feature>
<dbReference type="GO" id="GO:0003700">
    <property type="term" value="F:DNA-binding transcription factor activity"/>
    <property type="evidence" value="ECO:0007669"/>
    <property type="project" value="InterPro"/>
</dbReference>
<evidence type="ECO:0000313" key="5">
    <source>
        <dbReference type="Proteomes" id="UP000248706"/>
    </source>
</evidence>
<comment type="caution">
    <text evidence="4">The sequence shown here is derived from an EMBL/GenBank/DDBJ whole genome shotgun (WGS) entry which is preliminary data.</text>
</comment>
<dbReference type="Pfam" id="PF25583">
    <property type="entry name" value="WCX"/>
    <property type="match status" value="1"/>
</dbReference>
<sequence>MQKIERLLAITLLLQTRGKMTAQRLASILGVSARTIYRDIDALSLAHVPIAMDYGPGGGYYLADHYHFDATVFTREEAVSLVLGVDMAGNYSLFADDDGLHRALFKLEAALPEEYRADIQAAREHILFDTTAWEDDGTTGAFLERIRHAVLTGHRLDLLYPWTTRQAMPALRWLRVDPYGLVYKGLTSRQVRTGVWYLVAFCHASQQVETFRVGYIQDLRVRQERIQPPPNFDLQIYWKETRHHLAEQEQPLTATLRVKAAARHRLRGNYTVLREEADGSVLIRVQQESLQEAVAYVLSLGSEAVVLSPARLRAAVLTTAERIAALYREEVKDASNF</sequence>
<dbReference type="InterPro" id="IPR057727">
    <property type="entry name" value="WCX_dom"/>
</dbReference>
<keyword evidence="1" id="KW-0805">Transcription regulation</keyword>
<dbReference type="SUPFAM" id="SSF46785">
    <property type="entry name" value="Winged helix' DNA-binding domain"/>
    <property type="match status" value="1"/>
</dbReference>
<evidence type="ECO:0000259" key="3">
    <source>
        <dbReference type="PROSITE" id="PS51000"/>
    </source>
</evidence>
<dbReference type="Pfam" id="PF08279">
    <property type="entry name" value="HTH_11"/>
    <property type="match status" value="1"/>
</dbReference>
<keyword evidence="2" id="KW-0804">Transcription</keyword>
<dbReference type="OrthoDB" id="9815009at2"/>
<evidence type="ECO:0000256" key="2">
    <source>
        <dbReference type="ARBA" id="ARBA00023163"/>
    </source>
</evidence>
<evidence type="ECO:0000313" key="4">
    <source>
        <dbReference type="EMBL" id="RAQ98187.1"/>
    </source>
</evidence>
<name>A0A328VL39_9CHLR</name>
<dbReference type="Proteomes" id="UP000248706">
    <property type="component" value="Unassembled WGS sequence"/>
</dbReference>
<dbReference type="Pfam" id="PF13280">
    <property type="entry name" value="WYL"/>
    <property type="match status" value="1"/>
</dbReference>
<dbReference type="AlphaFoldDB" id="A0A328VL39"/>
<evidence type="ECO:0000256" key="1">
    <source>
        <dbReference type="ARBA" id="ARBA00023015"/>
    </source>
</evidence>
<protein>
    <recommendedName>
        <fullName evidence="3">HTH deoR-type domain-containing protein</fullName>
    </recommendedName>
</protein>
<organism evidence="4 5">
    <name type="scientific">Thermogemmatispora tikiterensis</name>
    <dbReference type="NCBI Taxonomy" id="1825093"/>
    <lineage>
        <taxon>Bacteria</taxon>
        <taxon>Bacillati</taxon>
        <taxon>Chloroflexota</taxon>
        <taxon>Ktedonobacteria</taxon>
        <taxon>Thermogemmatisporales</taxon>
        <taxon>Thermogemmatisporaceae</taxon>
        <taxon>Thermogemmatispora</taxon>
    </lineage>
</organism>
<dbReference type="InterPro" id="IPR028349">
    <property type="entry name" value="PafC-like"/>
</dbReference>
<dbReference type="InterPro" id="IPR051534">
    <property type="entry name" value="CBASS_pafABC_assoc_protein"/>
</dbReference>
<dbReference type="InterPro" id="IPR036390">
    <property type="entry name" value="WH_DNA-bd_sf"/>
</dbReference>